<gene>
    <name evidence="1" type="ORF">ACFOD7_06230</name>
</gene>
<name>A0ABV7ICK8_9RHOB</name>
<protein>
    <submittedName>
        <fullName evidence="1">Uncharacterized protein</fullName>
    </submittedName>
</protein>
<evidence type="ECO:0000313" key="2">
    <source>
        <dbReference type="Proteomes" id="UP001595557"/>
    </source>
</evidence>
<dbReference type="Proteomes" id="UP001595557">
    <property type="component" value="Unassembled WGS sequence"/>
</dbReference>
<dbReference type="EMBL" id="JBHRTE010000027">
    <property type="protein sequence ID" value="MFC3167643.1"/>
    <property type="molecule type" value="Genomic_DNA"/>
</dbReference>
<reference evidence="2" key="1">
    <citation type="journal article" date="2019" name="Int. J. Syst. Evol. Microbiol.">
        <title>The Global Catalogue of Microorganisms (GCM) 10K type strain sequencing project: providing services to taxonomists for standard genome sequencing and annotation.</title>
        <authorList>
            <consortium name="The Broad Institute Genomics Platform"/>
            <consortium name="The Broad Institute Genome Sequencing Center for Infectious Disease"/>
            <person name="Wu L."/>
            <person name="Ma J."/>
        </authorList>
    </citation>
    <scope>NUCLEOTIDE SEQUENCE [LARGE SCALE GENOMIC DNA]</scope>
    <source>
        <strain evidence="2">KCTC 52239</strain>
    </source>
</reference>
<keyword evidence="2" id="KW-1185">Reference proteome</keyword>
<comment type="caution">
    <text evidence="1">The sequence shown here is derived from an EMBL/GenBank/DDBJ whole genome shotgun (WGS) entry which is preliminary data.</text>
</comment>
<sequence>MVIGDHRCEGLSQERKAVSALPPSGLRRIWGSAAATLPVTGHGSCGRPFSLSITASIGYPMRETEAKDEP</sequence>
<evidence type="ECO:0000313" key="1">
    <source>
        <dbReference type="EMBL" id="MFC3167643.1"/>
    </source>
</evidence>
<accession>A0ABV7ICK8</accession>
<organism evidence="1 2">
    <name type="scientific">Paracoccus fontiphilus</name>
    <dbReference type="NCBI Taxonomy" id="1815556"/>
    <lineage>
        <taxon>Bacteria</taxon>
        <taxon>Pseudomonadati</taxon>
        <taxon>Pseudomonadota</taxon>
        <taxon>Alphaproteobacteria</taxon>
        <taxon>Rhodobacterales</taxon>
        <taxon>Paracoccaceae</taxon>
        <taxon>Paracoccus</taxon>
    </lineage>
</organism>
<proteinExistence type="predicted"/>